<protein>
    <submittedName>
        <fullName evidence="9">Membrane protein</fullName>
    </submittedName>
</protein>
<evidence type="ECO:0000256" key="1">
    <source>
        <dbReference type="ARBA" id="ARBA00004442"/>
    </source>
</evidence>
<evidence type="ECO:0000256" key="3">
    <source>
        <dbReference type="ARBA" id="ARBA00022448"/>
    </source>
</evidence>
<accession>A0ABQ6E2S4</accession>
<evidence type="ECO:0000256" key="4">
    <source>
        <dbReference type="ARBA" id="ARBA00022452"/>
    </source>
</evidence>
<evidence type="ECO:0000313" key="10">
    <source>
        <dbReference type="Proteomes" id="UP001157353"/>
    </source>
</evidence>
<dbReference type="Proteomes" id="UP001157353">
    <property type="component" value="Unassembled WGS sequence"/>
</dbReference>
<dbReference type="RefSeq" id="WP_284204847.1">
    <property type="nucleotide sequence ID" value="NZ_BSPQ01000015.1"/>
</dbReference>
<dbReference type="InterPro" id="IPR051906">
    <property type="entry name" value="TolC-like"/>
</dbReference>
<dbReference type="SUPFAM" id="SSF56954">
    <property type="entry name" value="Outer membrane efflux proteins (OEP)"/>
    <property type="match status" value="1"/>
</dbReference>
<keyword evidence="10" id="KW-1185">Reference proteome</keyword>
<evidence type="ECO:0000313" key="9">
    <source>
        <dbReference type="EMBL" id="GLS91732.1"/>
    </source>
</evidence>
<comment type="subcellular location">
    <subcellularLocation>
        <location evidence="1">Cell outer membrane</location>
    </subcellularLocation>
</comment>
<dbReference type="PANTHER" id="PTHR30026">
    <property type="entry name" value="OUTER MEMBRANE PROTEIN TOLC"/>
    <property type="match status" value="1"/>
</dbReference>
<keyword evidence="3" id="KW-0813">Transport</keyword>
<keyword evidence="6" id="KW-0472">Membrane</keyword>
<evidence type="ECO:0000256" key="8">
    <source>
        <dbReference type="SAM" id="SignalP"/>
    </source>
</evidence>
<evidence type="ECO:0000256" key="6">
    <source>
        <dbReference type="ARBA" id="ARBA00023136"/>
    </source>
</evidence>
<comment type="caution">
    <text evidence="9">The sequence shown here is derived from an EMBL/GenBank/DDBJ whole genome shotgun (WGS) entry which is preliminary data.</text>
</comment>
<evidence type="ECO:0000256" key="7">
    <source>
        <dbReference type="ARBA" id="ARBA00023237"/>
    </source>
</evidence>
<gene>
    <name evidence="9" type="ORF">GCM10007916_28020</name>
</gene>
<organism evidence="9 10">
    <name type="scientific">Psychromonas marina</name>
    <dbReference type="NCBI Taxonomy" id="88364"/>
    <lineage>
        <taxon>Bacteria</taxon>
        <taxon>Pseudomonadati</taxon>
        <taxon>Pseudomonadota</taxon>
        <taxon>Gammaproteobacteria</taxon>
        <taxon>Alteromonadales</taxon>
        <taxon>Psychromonadaceae</taxon>
        <taxon>Psychromonas</taxon>
    </lineage>
</organism>
<sequence length="479" mass="53118">MLKKQKTNMLIVAASLLMAFSAHAQEIRFADAWTLLQKKNNSLAAQRANVTRYQQLEKADESLYLPSITLGANYTRLDDDITLSGGQLLESLDSSSQAALAGLASSLAQLGIDFGDITGATSTIAEKDMFNSSIRAIWPIFTGGRISAAHDYAAGLTEEAVAQLKMETQARYEDLGKYYFSVVLAKEVLETRLSVEAGLKEHRDFALKLEQQGQIAKVERLQAEASLAKAVVDRKKLQKDLYIASSALTKILNQTSKVTPQSELFINRTLPPISAFTDQTLATYPGLDILNAKEKQADSSIKAEKGKYYPEVFLYGDYVLYEDDSIASELAPDWFVGIGVNVPLMERTGRSDKIRASHSARLQIRHLRYQAKQDLTVLVEKTYFEAEQAIEEFQGLDASLALAEENLKLRKKAFNQGLSTSLDVIDAELYMASIKTQQQVASFNYVIALNKLLALSSNMSTFTDYELNALQLNRVEDKS</sequence>
<feature type="signal peptide" evidence="8">
    <location>
        <begin position="1"/>
        <end position="24"/>
    </location>
</feature>
<proteinExistence type="inferred from homology"/>
<dbReference type="InterPro" id="IPR003423">
    <property type="entry name" value="OMP_efflux"/>
</dbReference>
<dbReference type="EMBL" id="BSPQ01000015">
    <property type="protein sequence ID" value="GLS91732.1"/>
    <property type="molecule type" value="Genomic_DNA"/>
</dbReference>
<reference evidence="10" key="1">
    <citation type="journal article" date="2019" name="Int. J. Syst. Evol. Microbiol.">
        <title>The Global Catalogue of Microorganisms (GCM) 10K type strain sequencing project: providing services to taxonomists for standard genome sequencing and annotation.</title>
        <authorList>
            <consortium name="The Broad Institute Genomics Platform"/>
            <consortium name="The Broad Institute Genome Sequencing Center for Infectious Disease"/>
            <person name="Wu L."/>
            <person name="Ma J."/>
        </authorList>
    </citation>
    <scope>NUCLEOTIDE SEQUENCE [LARGE SCALE GENOMIC DNA]</scope>
    <source>
        <strain evidence="10">NBRC 103166</strain>
    </source>
</reference>
<comment type="similarity">
    <text evidence="2">Belongs to the outer membrane factor (OMF) (TC 1.B.17) family.</text>
</comment>
<name>A0ABQ6E2S4_9GAMM</name>
<dbReference type="Pfam" id="PF02321">
    <property type="entry name" value="OEP"/>
    <property type="match status" value="2"/>
</dbReference>
<keyword evidence="4" id="KW-1134">Transmembrane beta strand</keyword>
<keyword evidence="8" id="KW-0732">Signal</keyword>
<dbReference type="PANTHER" id="PTHR30026:SF5">
    <property type="entry name" value="ABC-TYPE EFFLUX SYSTEM SECRETIN COMPONENT"/>
    <property type="match status" value="1"/>
</dbReference>
<evidence type="ECO:0000256" key="5">
    <source>
        <dbReference type="ARBA" id="ARBA00022692"/>
    </source>
</evidence>
<keyword evidence="5" id="KW-0812">Transmembrane</keyword>
<keyword evidence="7" id="KW-0998">Cell outer membrane</keyword>
<dbReference type="Gene3D" id="1.20.1600.10">
    <property type="entry name" value="Outer membrane efflux proteins (OEP)"/>
    <property type="match status" value="1"/>
</dbReference>
<evidence type="ECO:0000256" key="2">
    <source>
        <dbReference type="ARBA" id="ARBA00007613"/>
    </source>
</evidence>
<feature type="chain" id="PRO_5045245917" evidence="8">
    <location>
        <begin position="25"/>
        <end position="479"/>
    </location>
</feature>